<proteinExistence type="predicted"/>
<dbReference type="Proteomes" id="UP001055439">
    <property type="component" value="Chromosome 10"/>
</dbReference>
<protein>
    <submittedName>
        <fullName evidence="1">Uncharacterized protein</fullName>
    </submittedName>
</protein>
<sequence length="60" mass="6415">MGFGPPPWLLQSVASGPVFTLNTQAATGKAAELKPQQKTICCTTKPDYNGESNMVWSKTS</sequence>
<accession>A0A9E7EPB2</accession>
<evidence type="ECO:0000313" key="2">
    <source>
        <dbReference type="Proteomes" id="UP001055439"/>
    </source>
</evidence>
<reference evidence="1" key="1">
    <citation type="submission" date="2022-05" db="EMBL/GenBank/DDBJ databases">
        <title>The Musa troglodytarum L. genome provides insights into the mechanism of non-climacteric behaviour and enrichment of carotenoids.</title>
        <authorList>
            <person name="Wang J."/>
        </authorList>
    </citation>
    <scope>NUCLEOTIDE SEQUENCE</scope>
    <source>
        <tissue evidence="1">Leaf</tissue>
    </source>
</reference>
<keyword evidence="2" id="KW-1185">Reference proteome</keyword>
<gene>
    <name evidence="1" type="ORF">MUK42_21507</name>
</gene>
<dbReference type="AlphaFoldDB" id="A0A9E7EPB2"/>
<dbReference type="EMBL" id="CP097503">
    <property type="protein sequence ID" value="URD80255.1"/>
    <property type="molecule type" value="Genomic_DNA"/>
</dbReference>
<organism evidence="1 2">
    <name type="scientific">Musa troglodytarum</name>
    <name type="common">fe'i banana</name>
    <dbReference type="NCBI Taxonomy" id="320322"/>
    <lineage>
        <taxon>Eukaryota</taxon>
        <taxon>Viridiplantae</taxon>
        <taxon>Streptophyta</taxon>
        <taxon>Embryophyta</taxon>
        <taxon>Tracheophyta</taxon>
        <taxon>Spermatophyta</taxon>
        <taxon>Magnoliopsida</taxon>
        <taxon>Liliopsida</taxon>
        <taxon>Zingiberales</taxon>
        <taxon>Musaceae</taxon>
        <taxon>Musa</taxon>
    </lineage>
</organism>
<name>A0A9E7EPB2_9LILI</name>
<evidence type="ECO:0000313" key="1">
    <source>
        <dbReference type="EMBL" id="URD80255.1"/>
    </source>
</evidence>